<dbReference type="Gene3D" id="1.25.10.10">
    <property type="entry name" value="Leucine-rich Repeat Variant"/>
    <property type="match status" value="1"/>
</dbReference>
<dbReference type="InterPro" id="IPR011989">
    <property type="entry name" value="ARM-like"/>
</dbReference>
<name>C5L274_PERM5</name>
<evidence type="ECO:0000313" key="2">
    <source>
        <dbReference type="Proteomes" id="UP000007800"/>
    </source>
</evidence>
<evidence type="ECO:0000313" key="1">
    <source>
        <dbReference type="EMBL" id="EER09175.1"/>
    </source>
</evidence>
<keyword evidence="2" id="KW-1185">Reference proteome</keyword>
<dbReference type="OrthoDB" id="433727at2759"/>
<dbReference type="SUPFAM" id="SSF48371">
    <property type="entry name" value="ARM repeat"/>
    <property type="match status" value="1"/>
</dbReference>
<dbReference type="RefSeq" id="XP_002777359.1">
    <property type="nucleotide sequence ID" value="XM_002777313.1"/>
</dbReference>
<dbReference type="AlphaFoldDB" id="C5L274"/>
<sequence length="594" mass="65203">MFFQMEAPHTKGLIRRHIEVAKHIATSLWRIAVSRLSRIKHQMLSRIAKRYQNSLKSSVPRRRGSHALFLETGGAEAIEGKISRRVLAATGTAKIRNIFEASGVLEQLVEGFKNETNPTLVEKMLIMFRNLAVFRPISKRLMDLGLPILLLRLLKANVHKTGEVALVATELLGSIVEIDASNASAVCGESVDFFEVLSEVLNKLVSMPGVKYKICRNDLATILMLLMENGRGKFFKNLLKSGLFAMMLFWVVKDCGDYNRVKEFAQRSVQNMRPLTDPLTIFDVNALQPGRMGSAEDVQLRIVLWRAVAFAVSNDEDCAKEGGNYGFITALLTALKESGVSGGSTTYGIMLQSAALSSISMVLEGTVGLREVFAEADGVNIVLRYVQRMVGERHSRSGSVDTQQHYAKLLSKSLNTLMLGLEFCKASVTEENTELSTAAVPILCGIIAMDGDTKMRHDALPPLHRMSEFGDAVFEFTQQERSEAIKGDQKLYSSGREALLTAWGCDGDVDGTLSSGICAVDCVWNCIVGDKKSEEKFIVHLNGVGHLLECFEVGPNVLKRQITLKSGVKLVLELVVGEQQGLGAIGKDGSILDM</sequence>
<dbReference type="GeneID" id="9065426"/>
<dbReference type="InterPro" id="IPR016024">
    <property type="entry name" value="ARM-type_fold"/>
</dbReference>
<dbReference type="Proteomes" id="UP000007800">
    <property type="component" value="Unassembled WGS sequence"/>
</dbReference>
<reference evidence="1 2" key="1">
    <citation type="submission" date="2008-07" db="EMBL/GenBank/DDBJ databases">
        <authorList>
            <person name="El-Sayed N."/>
            <person name="Caler E."/>
            <person name="Inman J."/>
            <person name="Amedeo P."/>
            <person name="Hass B."/>
            <person name="Wortman J."/>
        </authorList>
    </citation>
    <scope>NUCLEOTIDE SEQUENCE [LARGE SCALE GENOMIC DNA]</scope>
    <source>
        <strain evidence="2">ATCC 50983 / TXsc</strain>
    </source>
</reference>
<accession>C5L274</accession>
<dbReference type="InParanoid" id="C5L274"/>
<gene>
    <name evidence="1" type="ORF">Pmar_PMAR005719</name>
</gene>
<proteinExistence type="predicted"/>
<organism evidence="2">
    <name type="scientific">Perkinsus marinus (strain ATCC 50983 / TXsc)</name>
    <dbReference type="NCBI Taxonomy" id="423536"/>
    <lineage>
        <taxon>Eukaryota</taxon>
        <taxon>Sar</taxon>
        <taxon>Alveolata</taxon>
        <taxon>Perkinsozoa</taxon>
        <taxon>Perkinsea</taxon>
        <taxon>Perkinsida</taxon>
        <taxon>Perkinsidae</taxon>
        <taxon>Perkinsus</taxon>
    </lineage>
</organism>
<protein>
    <submittedName>
        <fullName evidence="1">Uncharacterized protein</fullName>
    </submittedName>
</protein>
<dbReference type="EMBL" id="GG678552">
    <property type="protein sequence ID" value="EER09175.1"/>
    <property type="molecule type" value="Genomic_DNA"/>
</dbReference>